<evidence type="ECO:0000313" key="2">
    <source>
        <dbReference type="EMBL" id="MBW29562.1"/>
    </source>
</evidence>
<feature type="signal peptide" evidence="1">
    <location>
        <begin position="1"/>
        <end position="19"/>
    </location>
</feature>
<accession>A0A2M3ZM35</accession>
<dbReference type="EMBL" id="GGFM01008811">
    <property type="protein sequence ID" value="MBW29562.1"/>
    <property type="molecule type" value="Transcribed_RNA"/>
</dbReference>
<name>A0A2M3ZM35_9DIPT</name>
<evidence type="ECO:0008006" key="3">
    <source>
        <dbReference type="Google" id="ProtNLM"/>
    </source>
</evidence>
<evidence type="ECO:0000256" key="1">
    <source>
        <dbReference type="SAM" id="SignalP"/>
    </source>
</evidence>
<dbReference type="AlphaFoldDB" id="A0A2M3ZM35"/>
<feature type="chain" id="PRO_5014759772" description="Secreted peptide" evidence="1">
    <location>
        <begin position="20"/>
        <end position="87"/>
    </location>
</feature>
<proteinExistence type="predicted"/>
<reference evidence="2" key="1">
    <citation type="submission" date="2018-01" db="EMBL/GenBank/DDBJ databases">
        <title>An insight into the sialome of Amazonian anophelines.</title>
        <authorList>
            <person name="Ribeiro J.M."/>
            <person name="Scarpassa V."/>
            <person name="Calvo E."/>
        </authorList>
    </citation>
    <scope>NUCLEOTIDE SEQUENCE</scope>
    <source>
        <tissue evidence="2">Salivary glands</tissue>
    </source>
</reference>
<sequence>MLLLLLLLLWVLRVVVVRGQETTNPAAAVTGIRRNTGMQRCGGGLRGLRFTRGVRWFGQVKNSTAPAARRNRFLFLRPKIIPVSVLV</sequence>
<keyword evidence="1" id="KW-0732">Signal</keyword>
<organism evidence="2">
    <name type="scientific">Anopheles braziliensis</name>
    <dbReference type="NCBI Taxonomy" id="58242"/>
    <lineage>
        <taxon>Eukaryota</taxon>
        <taxon>Metazoa</taxon>
        <taxon>Ecdysozoa</taxon>
        <taxon>Arthropoda</taxon>
        <taxon>Hexapoda</taxon>
        <taxon>Insecta</taxon>
        <taxon>Pterygota</taxon>
        <taxon>Neoptera</taxon>
        <taxon>Endopterygota</taxon>
        <taxon>Diptera</taxon>
        <taxon>Nematocera</taxon>
        <taxon>Culicoidea</taxon>
        <taxon>Culicidae</taxon>
        <taxon>Anophelinae</taxon>
        <taxon>Anopheles</taxon>
    </lineage>
</organism>
<protein>
    <recommendedName>
        <fullName evidence="3">Secreted peptide</fullName>
    </recommendedName>
</protein>